<accession>A0A834WTD1</accession>
<keyword evidence="2" id="KW-1185">Reference proteome</keyword>
<sequence length="39" mass="4650">MTFRLEYVKTLSTLLPCQDDCNWSTKTTPVRKYNANRRV</sequence>
<dbReference type="Proteomes" id="UP000634136">
    <property type="component" value="Unassembled WGS sequence"/>
</dbReference>
<evidence type="ECO:0000313" key="1">
    <source>
        <dbReference type="EMBL" id="KAF7832027.1"/>
    </source>
</evidence>
<proteinExistence type="predicted"/>
<evidence type="ECO:0000313" key="2">
    <source>
        <dbReference type="Proteomes" id="UP000634136"/>
    </source>
</evidence>
<name>A0A834WTD1_9FABA</name>
<reference evidence="1" key="1">
    <citation type="submission" date="2020-09" db="EMBL/GenBank/DDBJ databases">
        <title>Genome-Enabled Discovery of Anthraquinone Biosynthesis in Senna tora.</title>
        <authorList>
            <person name="Kang S.-H."/>
            <person name="Pandey R.P."/>
            <person name="Lee C.-M."/>
            <person name="Sim J.-S."/>
            <person name="Jeong J.-T."/>
            <person name="Choi B.-S."/>
            <person name="Jung M."/>
            <person name="Ginzburg D."/>
            <person name="Zhao K."/>
            <person name="Won S.Y."/>
            <person name="Oh T.-J."/>
            <person name="Yu Y."/>
            <person name="Kim N.-H."/>
            <person name="Lee O.R."/>
            <person name="Lee T.-H."/>
            <person name="Bashyal P."/>
            <person name="Kim T.-S."/>
            <person name="Lee W.-H."/>
            <person name="Kawkins C."/>
            <person name="Kim C.-K."/>
            <person name="Kim J.S."/>
            <person name="Ahn B.O."/>
            <person name="Rhee S.Y."/>
            <person name="Sohng J.K."/>
        </authorList>
    </citation>
    <scope>NUCLEOTIDE SEQUENCE</scope>
    <source>
        <tissue evidence="1">Leaf</tissue>
    </source>
</reference>
<comment type="caution">
    <text evidence="1">The sequence shown here is derived from an EMBL/GenBank/DDBJ whole genome shotgun (WGS) entry which is preliminary data.</text>
</comment>
<organism evidence="1 2">
    <name type="scientific">Senna tora</name>
    <dbReference type="NCBI Taxonomy" id="362788"/>
    <lineage>
        <taxon>Eukaryota</taxon>
        <taxon>Viridiplantae</taxon>
        <taxon>Streptophyta</taxon>
        <taxon>Embryophyta</taxon>
        <taxon>Tracheophyta</taxon>
        <taxon>Spermatophyta</taxon>
        <taxon>Magnoliopsida</taxon>
        <taxon>eudicotyledons</taxon>
        <taxon>Gunneridae</taxon>
        <taxon>Pentapetalae</taxon>
        <taxon>rosids</taxon>
        <taxon>fabids</taxon>
        <taxon>Fabales</taxon>
        <taxon>Fabaceae</taxon>
        <taxon>Caesalpinioideae</taxon>
        <taxon>Cassia clade</taxon>
        <taxon>Senna</taxon>
    </lineage>
</organism>
<gene>
    <name evidence="1" type="ORF">G2W53_014360</name>
</gene>
<dbReference type="AlphaFoldDB" id="A0A834WTD1"/>
<protein>
    <submittedName>
        <fullName evidence="1">Uncharacterized protein</fullName>
    </submittedName>
</protein>
<dbReference type="EMBL" id="JAAIUW010000005">
    <property type="protein sequence ID" value="KAF7832027.1"/>
    <property type="molecule type" value="Genomic_DNA"/>
</dbReference>